<dbReference type="PANTHER" id="PTHR38602:SF1">
    <property type="entry name" value="INNER MEMBRANE PROTEIN"/>
    <property type="match status" value="1"/>
</dbReference>
<accession>A0A7H0HJH5</accession>
<dbReference type="EMBL" id="CP060790">
    <property type="protein sequence ID" value="QNP60691.1"/>
    <property type="molecule type" value="Genomic_DNA"/>
</dbReference>
<keyword evidence="1" id="KW-0812">Transmembrane</keyword>
<keyword evidence="1" id="KW-1133">Transmembrane helix</keyword>
<dbReference type="Pfam" id="PF09838">
    <property type="entry name" value="DUF2065"/>
    <property type="match status" value="1"/>
</dbReference>
<evidence type="ECO:0000313" key="3">
    <source>
        <dbReference type="Proteomes" id="UP000516057"/>
    </source>
</evidence>
<evidence type="ECO:0000256" key="1">
    <source>
        <dbReference type="SAM" id="Phobius"/>
    </source>
</evidence>
<dbReference type="AlphaFoldDB" id="A0A7H0HJH5"/>
<dbReference type="PANTHER" id="PTHR38602">
    <property type="entry name" value="INNER MEMBRANE PROTEIN-RELATED"/>
    <property type="match status" value="1"/>
</dbReference>
<keyword evidence="3" id="KW-1185">Reference proteome</keyword>
<dbReference type="KEGG" id="amon:H9L24_07830"/>
<dbReference type="RefSeq" id="WP_187737671.1">
    <property type="nucleotide sequence ID" value="NZ_CP060790.1"/>
</dbReference>
<feature type="transmembrane region" description="Helical" evidence="1">
    <location>
        <begin position="44"/>
        <end position="61"/>
    </location>
</feature>
<keyword evidence="1" id="KW-0472">Membrane</keyword>
<evidence type="ECO:0000313" key="2">
    <source>
        <dbReference type="EMBL" id="QNP60691.1"/>
    </source>
</evidence>
<gene>
    <name evidence="2" type="ORF">H9L24_07830</name>
</gene>
<dbReference type="Proteomes" id="UP000516057">
    <property type="component" value="Chromosome"/>
</dbReference>
<dbReference type="InterPro" id="IPR019201">
    <property type="entry name" value="DUF2065"/>
</dbReference>
<sequence>MQWGDSLWAAMALVLVLEGLLPLVAPAAWRRLFAQLMMLRDGQIRFFALLCIAAGVLMLALI</sequence>
<proteinExistence type="predicted"/>
<reference evidence="2 3" key="1">
    <citation type="submission" date="2020-08" db="EMBL/GenBank/DDBJ databases">
        <title>Genome sequence of Acidovorax monticola KACC 19171T.</title>
        <authorList>
            <person name="Hyun D.-W."/>
            <person name="Bae J.-W."/>
        </authorList>
    </citation>
    <scope>NUCLEOTIDE SEQUENCE [LARGE SCALE GENOMIC DNA]</scope>
    <source>
        <strain evidence="2 3">KACC 19171</strain>
    </source>
</reference>
<name>A0A7H0HJH5_9BURK</name>
<organism evidence="2 3">
    <name type="scientific">Paenacidovorax monticola</name>
    <dbReference type="NCBI Taxonomy" id="1926868"/>
    <lineage>
        <taxon>Bacteria</taxon>
        <taxon>Pseudomonadati</taxon>
        <taxon>Pseudomonadota</taxon>
        <taxon>Betaproteobacteria</taxon>
        <taxon>Burkholderiales</taxon>
        <taxon>Comamonadaceae</taxon>
        <taxon>Paenacidovorax</taxon>
    </lineage>
</organism>
<protein>
    <submittedName>
        <fullName evidence="2">DUF2065 domain-containing protein</fullName>
    </submittedName>
</protein>
<feature type="transmembrane region" description="Helical" evidence="1">
    <location>
        <begin position="6"/>
        <end position="24"/>
    </location>
</feature>